<gene>
    <name evidence="2" type="ORF">EVOR1521_LOCUS19537</name>
</gene>
<dbReference type="Proteomes" id="UP001178507">
    <property type="component" value="Unassembled WGS sequence"/>
</dbReference>
<reference evidence="2" key="1">
    <citation type="submission" date="2023-08" db="EMBL/GenBank/DDBJ databases">
        <authorList>
            <person name="Chen Y."/>
            <person name="Shah S."/>
            <person name="Dougan E. K."/>
            <person name="Thang M."/>
            <person name="Chan C."/>
        </authorList>
    </citation>
    <scope>NUCLEOTIDE SEQUENCE</scope>
</reference>
<evidence type="ECO:0000256" key="1">
    <source>
        <dbReference type="SAM" id="Coils"/>
    </source>
</evidence>
<name>A0AA36IWN9_9DINO</name>
<accession>A0AA36IWN9</accession>
<keyword evidence="3" id="KW-1185">Reference proteome</keyword>
<feature type="coiled-coil region" evidence="1">
    <location>
        <begin position="132"/>
        <end position="247"/>
    </location>
</feature>
<proteinExistence type="predicted"/>
<dbReference type="AlphaFoldDB" id="A0AA36IWN9"/>
<sequence length="269" mass="30418">MCTRLIGFQHVTNCREGYYWVQLIPRRSQGTALLQSAYSTQPLMAAQFDPMAGVQMPPQQPQMFLQPTSLQVPSMSAMQMQPDLTPSDGNLRGMAMPQIPALAPMYQPYQPYQPSWLYPSWQMQPQNFYRQDLVLQEQLSSMNKELQSLKQQEQKEAKDLELKATEVGVAEKHLREAEQKMKDADVAAKQLQDREQNVEDQAISAVRTAKTQVAQAQKEVKDMQDELRQAQADAIQARAAQAAAEEQVAKSEMLQAAQASDKQLGWMSQ</sequence>
<evidence type="ECO:0000313" key="2">
    <source>
        <dbReference type="EMBL" id="CAJ1395006.1"/>
    </source>
</evidence>
<evidence type="ECO:0000313" key="3">
    <source>
        <dbReference type="Proteomes" id="UP001178507"/>
    </source>
</evidence>
<protein>
    <submittedName>
        <fullName evidence="2">Uncharacterized protein</fullName>
    </submittedName>
</protein>
<keyword evidence="1" id="KW-0175">Coiled coil</keyword>
<organism evidence="2 3">
    <name type="scientific">Effrenium voratum</name>
    <dbReference type="NCBI Taxonomy" id="2562239"/>
    <lineage>
        <taxon>Eukaryota</taxon>
        <taxon>Sar</taxon>
        <taxon>Alveolata</taxon>
        <taxon>Dinophyceae</taxon>
        <taxon>Suessiales</taxon>
        <taxon>Symbiodiniaceae</taxon>
        <taxon>Effrenium</taxon>
    </lineage>
</organism>
<dbReference type="EMBL" id="CAUJNA010003013">
    <property type="protein sequence ID" value="CAJ1395006.1"/>
    <property type="molecule type" value="Genomic_DNA"/>
</dbReference>
<comment type="caution">
    <text evidence="2">The sequence shown here is derived from an EMBL/GenBank/DDBJ whole genome shotgun (WGS) entry which is preliminary data.</text>
</comment>